<dbReference type="Pfam" id="PF00109">
    <property type="entry name" value="ketoacyl-synt"/>
    <property type="match status" value="1"/>
</dbReference>
<evidence type="ECO:0000256" key="2">
    <source>
        <dbReference type="ARBA" id="ARBA00008467"/>
    </source>
</evidence>
<evidence type="ECO:0000256" key="6">
    <source>
        <dbReference type="ARBA" id="ARBA00022679"/>
    </source>
</evidence>
<evidence type="ECO:0000256" key="5">
    <source>
        <dbReference type="ARBA" id="ARBA00022519"/>
    </source>
</evidence>
<dbReference type="PANTHER" id="PTHR11712">
    <property type="entry name" value="POLYKETIDE SYNTHASE-RELATED"/>
    <property type="match status" value="1"/>
</dbReference>
<evidence type="ECO:0000256" key="1">
    <source>
        <dbReference type="ARBA" id="ARBA00004533"/>
    </source>
</evidence>
<evidence type="ECO:0000256" key="8">
    <source>
        <dbReference type="ARBA" id="ARBA00022989"/>
    </source>
</evidence>
<evidence type="ECO:0000256" key="12">
    <source>
        <dbReference type="ARBA" id="ARBA00041756"/>
    </source>
</evidence>
<evidence type="ECO:0000313" key="15">
    <source>
        <dbReference type="EMBL" id="MDN0073549.1"/>
    </source>
</evidence>
<keyword evidence="9" id="KW-0472">Membrane</keyword>
<keyword evidence="6 13" id="KW-0808">Transferase</keyword>
<keyword evidence="15" id="KW-0012">Acyltransferase</keyword>
<keyword evidence="3" id="KW-0536">Nodulation</keyword>
<sequence length="417" mass="42514">MAKVLITGMGAISPLGADLPASFAQALAGHCAAGAATPDIAKWLPNVLLAQAAADPASLLGGKHAGLDRASQFALVAANEAMAAANLAPAPADSRRFGVYVGIGFGGAHTVDGLYERFQSAVQSDGKRNPVVVHPLSVPRMMANAPAAAISMGYGLHGPSQTYSVACASSAIAIGEAFRAIRDGYLDAAVVVGCEAMLTPGALMAWNALRVMAKPHAADPSRSCRPFSQDRSGFVLGEGGAAIVLESETRAVARGQSALAELCGYGSSSDAAHLTAPSSAEQINAMQQALDDAGLRAEDIQYLNAHGTATDAGDVTETESIRGVFGAAAGRLAISSTKAMHGHLIGASGILEFALSVMAMNSGSLPPTATLEQADPRCDLDFIPQTARHGCDVRAIMSNSFAFGGSNVSLVARRYPA</sequence>
<dbReference type="InterPro" id="IPR016039">
    <property type="entry name" value="Thiolase-like"/>
</dbReference>
<dbReference type="EMBL" id="JAUEDK010000002">
    <property type="protein sequence ID" value="MDN0073549.1"/>
    <property type="molecule type" value="Genomic_DNA"/>
</dbReference>
<dbReference type="GO" id="GO:0016746">
    <property type="term" value="F:acyltransferase activity"/>
    <property type="evidence" value="ECO:0007669"/>
    <property type="project" value="UniProtKB-KW"/>
</dbReference>
<feature type="domain" description="Ketosynthase family 3 (KS3)" evidence="14">
    <location>
        <begin position="1"/>
        <end position="414"/>
    </location>
</feature>
<dbReference type="PROSITE" id="PS52004">
    <property type="entry name" value="KS3_2"/>
    <property type="match status" value="1"/>
</dbReference>
<accession>A0ABT7XIC9</accession>
<proteinExistence type="inferred from homology"/>
<evidence type="ECO:0000256" key="10">
    <source>
        <dbReference type="ARBA" id="ARBA00037576"/>
    </source>
</evidence>
<dbReference type="Gene3D" id="3.40.47.10">
    <property type="match status" value="1"/>
</dbReference>
<dbReference type="CDD" id="cd00834">
    <property type="entry name" value="KAS_I_II"/>
    <property type="match status" value="1"/>
</dbReference>
<evidence type="ECO:0000256" key="9">
    <source>
        <dbReference type="ARBA" id="ARBA00023136"/>
    </source>
</evidence>
<dbReference type="InterPro" id="IPR014031">
    <property type="entry name" value="Ketoacyl_synth_C"/>
</dbReference>
<dbReference type="Proteomes" id="UP001168540">
    <property type="component" value="Unassembled WGS sequence"/>
</dbReference>
<dbReference type="InterPro" id="IPR014030">
    <property type="entry name" value="Ketoacyl_synth_N"/>
</dbReference>
<evidence type="ECO:0000256" key="3">
    <source>
        <dbReference type="ARBA" id="ARBA00022458"/>
    </source>
</evidence>
<evidence type="ECO:0000256" key="7">
    <source>
        <dbReference type="ARBA" id="ARBA00022692"/>
    </source>
</evidence>
<comment type="subcellular location">
    <subcellularLocation>
        <location evidence="1">Cell inner membrane</location>
    </subcellularLocation>
</comment>
<dbReference type="RefSeq" id="WP_289828075.1">
    <property type="nucleotide sequence ID" value="NZ_JAUEDK010000002.1"/>
</dbReference>
<keyword evidence="5" id="KW-0997">Cell inner membrane</keyword>
<dbReference type="SMART" id="SM00825">
    <property type="entry name" value="PKS_KS"/>
    <property type="match status" value="1"/>
</dbReference>
<dbReference type="InterPro" id="IPR000794">
    <property type="entry name" value="Beta-ketoacyl_synthase"/>
</dbReference>
<organism evidence="15 16">
    <name type="scientific">Crenobacter oryzisoli</name>
    <dbReference type="NCBI Taxonomy" id="3056844"/>
    <lineage>
        <taxon>Bacteria</taxon>
        <taxon>Pseudomonadati</taxon>
        <taxon>Pseudomonadota</taxon>
        <taxon>Betaproteobacteria</taxon>
        <taxon>Neisseriales</taxon>
        <taxon>Neisseriaceae</taxon>
        <taxon>Crenobacter</taxon>
    </lineage>
</organism>
<keyword evidence="4" id="KW-1003">Cell membrane</keyword>
<gene>
    <name evidence="15" type="ORF">QU481_01380</name>
</gene>
<protein>
    <recommendedName>
        <fullName evidence="11">Nodulation protein E</fullName>
    </recommendedName>
    <alternativeName>
        <fullName evidence="12">Host-specificity of nodulation protein B</fullName>
    </alternativeName>
</protein>
<evidence type="ECO:0000259" key="14">
    <source>
        <dbReference type="PROSITE" id="PS52004"/>
    </source>
</evidence>
<evidence type="ECO:0000256" key="11">
    <source>
        <dbReference type="ARBA" id="ARBA00039445"/>
    </source>
</evidence>
<dbReference type="PANTHER" id="PTHR11712:SF352">
    <property type="entry name" value="3-OXOACYL-[ACYL-CARRIER-PROTEIN] SYNTHASE"/>
    <property type="match status" value="1"/>
</dbReference>
<keyword evidence="16" id="KW-1185">Reference proteome</keyword>
<dbReference type="SUPFAM" id="SSF53901">
    <property type="entry name" value="Thiolase-like"/>
    <property type="match status" value="2"/>
</dbReference>
<evidence type="ECO:0000256" key="13">
    <source>
        <dbReference type="RuleBase" id="RU003694"/>
    </source>
</evidence>
<dbReference type="Pfam" id="PF02801">
    <property type="entry name" value="Ketoacyl-synt_C"/>
    <property type="match status" value="1"/>
</dbReference>
<comment type="caution">
    <text evidence="15">The sequence shown here is derived from an EMBL/GenBank/DDBJ whole genome shotgun (WGS) entry which is preliminary data.</text>
</comment>
<evidence type="ECO:0000313" key="16">
    <source>
        <dbReference type="Proteomes" id="UP001168540"/>
    </source>
</evidence>
<name>A0ABT7XIC9_9NEIS</name>
<keyword evidence="7" id="KW-0812">Transmembrane</keyword>
<evidence type="ECO:0000256" key="4">
    <source>
        <dbReference type="ARBA" id="ARBA00022475"/>
    </source>
</evidence>
<keyword evidence="8" id="KW-1133">Transmembrane helix</keyword>
<comment type="similarity">
    <text evidence="2 13">Belongs to the thiolase-like superfamily. Beta-ketoacyl-ACP synthases family.</text>
</comment>
<dbReference type="InterPro" id="IPR020841">
    <property type="entry name" value="PKS_Beta-ketoAc_synthase_dom"/>
</dbReference>
<comment type="function">
    <text evidence="10">Proposed to synthesize NOD factor fatty acyl chain. Involved in the synthesis of a highly unsaturated fatty acid moiety, which forms part of a lipo-oligosaccharide that is responsible for host specificity.</text>
</comment>
<reference evidence="15" key="1">
    <citation type="submission" date="2023-06" db="EMBL/GenBank/DDBJ databases">
        <authorList>
            <person name="Zhang S."/>
        </authorList>
    </citation>
    <scope>NUCLEOTIDE SEQUENCE</scope>
    <source>
        <strain evidence="15">SG2303</strain>
    </source>
</reference>